<evidence type="ECO:0000313" key="2">
    <source>
        <dbReference type="EMBL" id="SVD30135.1"/>
    </source>
</evidence>
<dbReference type="AlphaFoldDB" id="A0A382U8D8"/>
<feature type="non-terminal residue" evidence="2">
    <location>
        <position position="230"/>
    </location>
</feature>
<accession>A0A382U8D8</accession>
<proteinExistence type="predicted"/>
<evidence type="ECO:0000256" key="1">
    <source>
        <dbReference type="SAM" id="MobiDB-lite"/>
    </source>
</evidence>
<feature type="region of interest" description="Disordered" evidence="1">
    <location>
        <begin position="1"/>
        <end position="27"/>
    </location>
</feature>
<dbReference type="EMBL" id="UINC01142042">
    <property type="protein sequence ID" value="SVD30135.1"/>
    <property type="molecule type" value="Genomic_DNA"/>
</dbReference>
<sequence length="230" mass="26081">MPGNARGRDRGDKSDRRRQPSNTGLLEFSARQDFHYRPNNASPQAEQAGTGGGRFLTSAQGFANQVLVQAPQQFHIHDTQVAINCLAHTEWPTTRYKNRRILFLLPSQALGNNVCTLLFLQAFLEHCQPREVGVFCAQSASDIYLRAGNITVYALWLSRKERRRWDMVVDLGHLESRRNIEFWPVDMEADLLAAFELKPSTRYADQRAPIASDRSLRIGLFPLASSPLRT</sequence>
<reference evidence="2" key="1">
    <citation type="submission" date="2018-05" db="EMBL/GenBank/DDBJ databases">
        <authorList>
            <person name="Lanie J.A."/>
            <person name="Ng W.-L."/>
            <person name="Kazmierczak K.M."/>
            <person name="Andrzejewski T.M."/>
            <person name="Davidsen T.M."/>
            <person name="Wayne K.J."/>
            <person name="Tettelin H."/>
            <person name="Glass J.I."/>
            <person name="Rusch D."/>
            <person name="Podicherti R."/>
            <person name="Tsui H.-C.T."/>
            <person name="Winkler M.E."/>
        </authorList>
    </citation>
    <scope>NUCLEOTIDE SEQUENCE</scope>
</reference>
<protein>
    <submittedName>
        <fullName evidence="2">Uncharacterized protein</fullName>
    </submittedName>
</protein>
<gene>
    <name evidence="2" type="ORF">METZ01_LOCUS382989</name>
</gene>
<feature type="compositionally biased region" description="Basic and acidic residues" evidence="1">
    <location>
        <begin position="1"/>
        <end position="18"/>
    </location>
</feature>
<organism evidence="2">
    <name type="scientific">marine metagenome</name>
    <dbReference type="NCBI Taxonomy" id="408172"/>
    <lineage>
        <taxon>unclassified sequences</taxon>
        <taxon>metagenomes</taxon>
        <taxon>ecological metagenomes</taxon>
    </lineage>
</organism>
<name>A0A382U8D8_9ZZZZ</name>